<evidence type="ECO:0000256" key="1">
    <source>
        <dbReference type="ARBA" id="ARBA00000448"/>
    </source>
</evidence>
<dbReference type="PANTHER" id="PTHR10353:SF36">
    <property type="entry name" value="LP05116P"/>
    <property type="match status" value="1"/>
</dbReference>
<reference evidence="11" key="1">
    <citation type="journal article" date="2019" name="Int. J. Syst. Evol. Microbiol.">
        <title>The Global Catalogue of Microorganisms (GCM) 10K type strain sequencing project: providing services to taxonomists for standard genome sequencing and annotation.</title>
        <authorList>
            <consortium name="The Broad Institute Genomics Platform"/>
            <consortium name="The Broad Institute Genome Sequencing Center for Infectious Disease"/>
            <person name="Wu L."/>
            <person name="Ma J."/>
        </authorList>
    </citation>
    <scope>NUCLEOTIDE SEQUENCE [LARGE SCALE GENOMIC DNA]</scope>
    <source>
        <strain evidence="11">JCM 17809</strain>
    </source>
</reference>
<evidence type="ECO:0000256" key="8">
    <source>
        <dbReference type="ARBA" id="ARBA00023326"/>
    </source>
</evidence>
<evidence type="ECO:0000256" key="9">
    <source>
        <dbReference type="RuleBase" id="RU361175"/>
    </source>
</evidence>
<dbReference type="PRINTS" id="PR00131">
    <property type="entry name" value="GLHYDRLASE1"/>
</dbReference>
<evidence type="ECO:0000256" key="5">
    <source>
        <dbReference type="ARBA" id="ARBA00023001"/>
    </source>
</evidence>
<dbReference type="Proteomes" id="UP001500945">
    <property type="component" value="Unassembled WGS sequence"/>
</dbReference>
<dbReference type="EC" id="3.2.1.21" evidence="3 9"/>
<dbReference type="EMBL" id="BAABGM010000014">
    <property type="protein sequence ID" value="GAA4406915.1"/>
    <property type="molecule type" value="Genomic_DNA"/>
</dbReference>
<evidence type="ECO:0000256" key="2">
    <source>
        <dbReference type="ARBA" id="ARBA00010838"/>
    </source>
</evidence>
<dbReference type="InterPro" id="IPR033132">
    <property type="entry name" value="GH_1_N_CS"/>
</dbReference>
<keyword evidence="11" id="KW-1185">Reference proteome</keyword>
<evidence type="ECO:0000313" key="11">
    <source>
        <dbReference type="Proteomes" id="UP001500945"/>
    </source>
</evidence>
<dbReference type="InterPro" id="IPR017853">
    <property type="entry name" value="GH"/>
</dbReference>
<dbReference type="Gene3D" id="3.20.20.80">
    <property type="entry name" value="Glycosidases"/>
    <property type="match status" value="1"/>
</dbReference>
<comment type="similarity">
    <text evidence="2 9">Belongs to the glycosyl hydrolase 1 family.</text>
</comment>
<dbReference type="InterPro" id="IPR001360">
    <property type="entry name" value="Glyco_hydro_1"/>
</dbReference>
<gene>
    <name evidence="10" type="ORF">GCM10023168_22400</name>
</gene>
<keyword evidence="7 9" id="KW-0326">Glycosidase</keyword>
<dbReference type="PROSITE" id="PS00653">
    <property type="entry name" value="GLYCOSYL_HYDROL_F1_2"/>
    <property type="match status" value="1"/>
</dbReference>
<dbReference type="PANTHER" id="PTHR10353">
    <property type="entry name" value="GLYCOSYL HYDROLASE"/>
    <property type="match status" value="1"/>
</dbReference>
<proteinExistence type="inferred from homology"/>
<dbReference type="SUPFAM" id="SSF51445">
    <property type="entry name" value="(Trans)glycosidases"/>
    <property type="match status" value="1"/>
</dbReference>
<keyword evidence="8" id="KW-0624">Polysaccharide degradation</keyword>
<name>A0ABP8KHQ8_9MICO</name>
<organism evidence="10 11">
    <name type="scientific">Fodinibacter luteus</name>
    <dbReference type="NCBI Taxonomy" id="552064"/>
    <lineage>
        <taxon>Bacteria</taxon>
        <taxon>Bacillati</taxon>
        <taxon>Actinomycetota</taxon>
        <taxon>Actinomycetes</taxon>
        <taxon>Micrococcales</taxon>
        <taxon>Intrasporangiaceae</taxon>
        <taxon>Fodinibacter (ex Wang et al. 2009)</taxon>
    </lineage>
</organism>
<evidence type="ECO:0000256" key="6">
    <source>
        <dbReference type="ARBA" id="ARBA00023277"/>
    </source>
</evidence>
<sequence>MSVMETFDRTFPDGFLWGAATASYQIEGATTEDGRGRSIWDTFSAVPGKVAGGDTGEVACDHYHRVPEDVALMRDLGLDAYRFSIAWPRILPDGTGTPNPAGLAFYDRLVDELRGAGIRPVVTLYHWDLPQALDDRGGWLSRDVAGWFTDYAAVVVDALGDRVTHWTTLNEPWCSSVLSYSIGAHAPGHEDPLEGLVAAHHLMLAHGTAVPVIRDRCAGAEVSITLNPTQVWGPDDGDELDADAVRRADNVFNGLFFGPIFHGAYPDGMLDDTAHLTDHAFIRDGDLATISAPLDTLGVNNYFPTRVRAARDGEDGRNPMPGCDGVVETAPRPPLTAMGWEQSPESHRLILERSARESGLPLYITENGSAWDDTVSDDGRVHDPERVAYLHDHLGAVADAIDHGVDVRGYFAWSLLDNFEWAYGYGKRFGIVHVDYDTQVRTVKDSGLEYARIIAAHRAGRAPEPAARS</sequence>
<evidence type="ECO:0000313" key="10">
    <source>
        <dbReference type="EMBL" id="GAA4406915.1"/>
    </source>
</evidence>
<accession>A0ABP8KHQ8</accession>
<keyword evidence="5" id="KW-0136">Cellulose degradation</keyword>
<evidence type="ECO:0000256" key="7">
    <source>
        <dbReference type="ARBA" id="ARBA00023295"/>
    </source>
</evidence>
<protein>
    <recommendedName>
        <fullName evidence="3 9">Beta-glucosidase</fullName>
        <ecNumber evidence="3 9">3.2.1.21</ecNumber>
    </recommendedName>
</protein>
<dbReference type="InterPro" id="IPR017736">
    <property type="entry name" value="Glyco_hydro_1_beta-glucosidase"/>
</dbReference>
<dbReference type="NCBIfam" id="TIGR03356">
    <property type="entry name" value="BGL"/>
    <property type="match status" value="1"/>
</dbReference>
<evidence type="ECO:0000256" key="4">
    <source>
        <dbReference type="ARBA" id="ARBA00022801"/>
    </source>
</evidence>
<dbReference type="Pfam" id="PF00232">
    <property type="entry name" value="Glyco_hydro_1"/>
    <property type="match status" value="1"/>
</dbReference>
<keyword evidence="6" id="KW-0119">Carbohydrate metabolism</keyword>
<keyword evidence="4 9" id="KW-0378">Hydrolase</keyword>
<comment type="catalytic activity">
    <reaction evidence="1 9">
        <text>Hydrolysis of terminal, non-reducing beta-D-glucosyl residues with release of beta-D-glucose.</text>
        <dbReference type="EC" id="3.2.1.21"/>
    </reaction>
</comment>
<comment type="caution">
    <text evidence="10">The sequence shown here is derived from an EMBL/GenBank/DDBJ whole genome shotgun (WGS) entry which is preliminary data.</text>
</comment>
<evidence type="ECO:0000256" key="3">
    <source>
        <dbReference type="ARBA" id="ARBA00012744"/>
    </source>
</evidence>